<evidence type="ECO:0000313" key="1">
    <source>
        <dbReference type="EMBL" id="JAE14254.1"/>
    </source>
</evidence>
<name>A0A0A9FSQ7_ARUDO</name>
<protein>
    <submittedName>
        <fullName evidence="1">Uncharacterized protein</fullName>
    </submittedName>
</protein>
<dbReference type="EMBL" id="GBRH01183642">
    <property type="protein sequence ID" value="JAE14254.1"/>
    <property type="molecule type" value="Transcribed_RNA"/>
</dbReference>
<sequence>MSNIYVNKLRAERQGLSASGCSWVVQDHSRLQSQVVTLKDV</sequence>
<organism evidence="1">
    <name type="scientific">Arundo donax</name>
    <name type="common">Giant reed</name>
    <name type="synonym">Donax arundinaceus</name>
    <dbReference type="NCBI Taxonomy" id="35708"/>
    <lineage>
        <taxon>Eukaryota</taxon>
        <taxon>Viridiplantae</taxon>
        <taxon>Streptophyta</taxon>
        <taxon>Embryophyta</taxon>
        <taxon>Tracheophyta</taxon>
        <taxon>Spermatophyta</taxon>
        <taxon>Magnoliopsida</taxon>
        <taxon>Liliopsida</taxon>
        <taxon>Poales</taxon>
        <taxon>Poaceae</taxon>
        <taxon>PACMAD clade</taxon>
        <taxon>Arundinoideae</taxon>
        <taxon>Arundineae</taxon>
        <taxon>Arundo</taxon>
    </lineage>
</organism>
<accession>A0A0A9FSQ7</accession>
<dbReference type="AlphaFoldDB" id="A0A0A9FSQ7"/>
<proteinExistence type="predicted"/>
<reference evidence="1" key="1">
    <citation type="submission" date="2014-09" db="EMBL/GenBank/DDBJ databases">
        <authorList>
            <person name="Magalhaes I.L.F."/>
            <person name="Oliveira U."/>
            <person name="Santos F.R."/>
            <person name="Vidigal T.H.D.A."/>
            <person name="Brescovit A.D."/>
            <person name="Santos A.J."/>
        </authorList>
    </citation>
    <scope>NUCLEOTIDE SEQUENCE</scope>
    <source>
        <tissue evidence="1">Shoot tissue taken approximately 20 cm above the soil surface</tissue>
    </source>
</reference>
<reference evidence="1" key="2">
    <citation type="journal article" date="2015" name="Data Brief">
        <title>Shoot transcriptome of the giant reed, Arundo donax.</title>
        <authorList>
            <person name="Barrero R.A."/>
            <person name="Guerrero F.D."/>
            <person name="Moolhuijzen P."/>
            <person name="Goolsby J.A."/>
            <person name="Tidwell J."/>
            <person name="Bellgard S.E."/>
            <person name="Bellgard M.I."/>
        </authorList>
    </citation>
    <scope>NUCLEOTIDE SEQUENCE</scope>
    <source>
        <tissue evidence="1">Shoot tissue taken approximately 20 cm above the soil surface</tissue>
    </source>
</reference>